<dbReference type="InterPro" id="IPR004896">
    <property type="entry name" value="PucC-rel"/>
</dbReference>
<dbReference type="InterPro" id="IPR026036">
    <property type="entry name" value="PucC"/>
</dbReference>
<dbReference type="GO" id="GO:0016020">
    <property type="term" value="C:membrane"/>
    <property type="evidence" value="ECO:0007669"/>
    <property type="project" value="UniProtKB-SubCell"/>
</dbReference>
<evidence type="ECO:0000256" key="2">
    <source>
        <dbReference type="ARBA" id="ARBA00008412"/>
    </source>
</evidence>
<keyword evidence="5 6" id="KW-0472">Membrane</keyword>
<dbReference type="AlphaFoldDB" id="Q07RY0"/>
<gene>
    <name evidence="7" type="ordered locus">RPE_1352</name>
</gene>
<evidence type="ECO:0000313" key="7">
    <source>
        <dbReference type="EMBL" id="ABJ05304.1"/>
    </source>
</evidence>
<dbReference type="PANTHER" id="PTHR23538">
    <property type="entry name" value="44.5 KD BACTERIOCHLOROPHYLL SYNTHASE SUBUNIT"/>
    <property type="match status" value="1"/>
</dbReference>
<comment type="similarity">
    <text evidence="2">Belongs to the PucC family.</text>
</comment>
<dbReference type="Gene3D" id="1.20.1250.20">
    <property type="entry name" value="MFS general substrate transporter like domains"/>
    <property type="match status" value="1"/>
</dbReference>
<feature type="transmembrane region" description="Helical" evidence="6">
    <location>
        <begin position="64"/>
        <end position="84"/>
    </location>
</feature>
<feature type="transmembrane region" description="Helical" evidence="6">
    <location>
        <begin position="208"/>
        <end position="228"/>
    </location>
</feature>
<dbReference type="PANTHER" id="PTHR23538:SF1">
    <property type="entry name" value="44.5 KD BACTERIOCHLOROPHYLL SYNTHASE SUBUNIT"/>
    <property type="match status" value="1"/>
</dbReference>
<protein>
    <submittedName>
        <fullName evidence="7">PUCC protein</fullName>
    </submittedName>
</protein>
<evidence type="ECO:0000256" key="1">
    <source>
        <dbReference type="ARBA" id="ARBA00004141"/>
    </source>
</evidence>
<feature type="transmembrane region" description="Helical" evidence="6">
    <location>
        <begin position="177"/>
        <end position="196"/>
    </location>
</feature>
<keyword evidence="4 6" id="KW-1133">Transmembrane helix</keyword>
<feature type="transmembrane region" description="Helical" evidence="6">
    <location>
        <begin position="105"/>
        <end position="129"/>
    </location>
</feature>
<evidence type="ECO:0000256" key="3">
    <source>
        <dbReference type="ARBA" id="ARBA00022692"/>
    </source>
</evidence>
<comment type="subcellular location">
    <subcellularLocation>
        <location evidence="1">Membrane</location>
        <topology evidence="1">Multi-pass membrane protein</topology>
    </subcellularLocation>
</comment>
<evidence type="ECO:0000256" key="4">
    <source>
        <dbReference type="ARBA" id="ARBA00022989"/>
    </source>
</evidence>
<feature type="transmembrane region" description="Helical" evidence="6">
    <location>
        <begin position="293"/>
        <end position="315"/>
    </location>
</feature>
<feature type="transmembrane region" description="Helical" evidence="6">
    <location>
        <begin position="263"/>
        <end position="281"/>
    </location>
</feature>
<reference evidence="7" key="1">
    <citation type="submission" date="2006-09" db="EMBL/GenBank/DDBJ databases">
        <title>Complete sequence of Rhodopseudomonas palustris BisA53.</title>
        <authorList>
            <consortium name="US DOE Joint Genome Institute"/>
            <person name="Copeland A."/>
            <person name="Lucas S."/>
            <person name="Lapidus A."/>
            <person name="Barry K."/>
            <person name="Detter J.C."/>
            <person name="Glavina del Rio T."/>
            <person name="Hammon N."/>
            <person name="Israni S."/>
            <person name="Dalin E."/>
            <person name="Tice H."/>
            <person name="Pitluck S."/>
            <person name="Chain P."/>
            <person name="Malfatti S."/>
            <person name="Shin M."/>
            <person name="Vergez L."/>
            <person name="Schmutz J."/>
            <person name="Larimer F."/>
            <person name="Land M."/>
            <person name="Hauser L."/>
            <person name="Pelletier D.A."/>
            <person name="Kyrpides N."/>
            <person name="Kim E."/>
            <person name="Harwood C.S."/>
            <person name="Oda Y."/>
            <person name="Richardson P."/>
        </authorList>
    </citation>
    <scope>NUCLEOTIDE SEQUENCE [LARGE SCALE GENOMIC DNA]</scope>
    <source>
        <strain evidence="7">BisA53</strain>
    </source>
</reference>
<proteinExistence type="inferred from homology"/>
<dbReference type="STRING" id="316055.RPE_1352"/>
<feature type="transmembrane region" description="Helical" evidence="6">
    <location>
        <begin position="141"/>
        <end position="165"/>
    </location>
</feature>
<feature type="transmembrane region" description="Helical" evidence="6">
    <location>
        <begin position="327"/>
        <end position="346"/>
    </location>
</feature>
<evidence type="ECO:0000256" key="5">
    <source>
        <dbReference type="ARBA" id="ARBA00023136"/>
    </source>
</evidence>
<dbReference type="Pfam" id="PF03209">
    <property type="entry name" value="PUCC"/>
    <property type="match status" value="1"/>
</dbReference>
<dbReference type="InterPro" id="IPR036259">
    <property type="entry name" value="MFS_trans_sf"/>
</dbReference>
<name>Q07RY0_RHOP5</name>
<evidence type="ECO:0000256" key="6">
    <source>
        <dbReference type="SAM" id="Phobius"/>
    </source>
</evidence>
<dbReference type="OrthoDB" id="8558818at2"/>
<feature type="transmembrane region" description="Helical" evidence="6">
    <location>
        <begin position="387"/>
        <end position="410"/>
    </location>
</feature>
<dbReference type="KEGG" id="rpe:RPE_1352"/>
<dbReference type="CDD" id="cd06176">
    <property type="entry name" value="MFS_BCD_PucC-like"/>
    <property type="match status" value="1"/>
</dbReference>
<dbReference type="HOGENOM" id="CLU_030017_0_0_5"/>
<feature type="transmembrane region" description="Helical" evidence="6">
    <location>
        <begin position="352"/>
        <end position="375"/>
    </location>
</feature>
<dbReference type="PIRSF" id="PIRSF016565">
    <property type="entry name" value="PucC"/>
    <property type="match status" value="1"/>
</dbReference>
<dbReference type="eggNOG" id="COG2814">
    <property type="taxonomic scope" value="Bacteria"/>
</dbReference>
<dbReference type="EMBL" id="CP000463">
    <property type="protein sequence ID" value="ABJ05304.1"/>
    <property type="molecule type" value="Genomic_DNA"/>
</dbReference>
<organism evidence="7">
    <name type="scientific">Rhodopseudomonas palustris (strain BisA53)</name>
    <dbReference type="NCBI Taxonomy" id="316055"/>
    <lineage>
        <taxon>Bacteria</taxon>
        <taxon>Pseudomonadati</taxon>
        <taxon>Pseudomonadota</taxon>
        <taxon>Alphaproteobacteria</taxon>
        <taxon>Hyphomicrobiales</taxon>
        <taxon>Nitrobacteraceae</taxon>
        <taxon>Rhodopseudomonas</taxon>
    </lineage>
</organism>
<accession>Q07RY0</accession>
<feature type="transmembrane region" description="Helical" evidence="6">
    <location>
        <begin position="436"/>
        <end position="456"/>
    </location>
</feature>
<dbReference type="SUPFAM" id="SSF103473">
    <property type="entry name" value="MFS general substrate transporter"/>
    <property type="match status" value="1"/>
</dbReference>
<keyword evidence="3 6" id="KW-0812">Transmembrane</keyword>
<sequence length="477" mass="49977">MSDVAATLAKGWMRLGSRFLPFADAATKELPLGRLLRLSLFQVSVGCSVVLLNGTLNRVMIVELGVSALLVSLMVSLPLLFAPFRVLIGFKSDNHRSVLGWRRVPYIWMGTMLQCGGFAIMPFALLLLSGAGEYPAVYGQFGAALAFLMVGAGLHTTQTAGLALATDIAPADSRPRVVAFLYVMLLVGMVGSSLIFSELLRDFSEMQLIQVIQGVAVVQFALNVVALWKQEPRNPALTSATRNRPLFRESWAKFRAAGGTPRMLIAVGLGTAAFSMQDILLEPYGAEVLKLTVGQTTALTAFFALGTLAGFALAARALGRNVDPYRVAGFGVVVGLFAFAAVIFAAPAQSALLFRIGTMLVGFSGGLFAAGTLTAAMEIAQNSESGLALGTWGAVQATAAGVGIALGGGIRDLVSSMAANGMFGSTFASTSTGYSAVYQIEIVLLFATLVAMGPLVRSARGSFSQPSSKFGLAEFPG</sequence>